<keyword evidence="2" id="KW-1185">Reference proteome</keyword>
<sequence length="86" mass="9738">MPVRSKTERTTPPQDPLKPIIWVAGIPEQERRRAAGRPTQQLAHNFASRSCGCISLSLWLHRMYLGIIPGIIDLYRRADSDPHHVG</sequence>
<evidence type="ECO:0000313" key="2">
    <source>
        <dbReference type="Proteomes" id="UP000703269"/>
    </source>
</evidence>
<gene>
    <name evidence="1" type="ORF">PsYK624_133140</name>
</gene>
<organism evidence="1 2">
    <name type="scientific">Phanerochaete sordida</name>
    <dbReference type="NCBI Taxonomy" id="48140"/>
    <lineage>
        <taxon>Eukaryota</taxon>
        <taxon>Fungi</taxon>
        <taxon>Dikarya</taxon>
        <taxon>Basidiomycota</taxon>
        <taxon>Agaricomycotina</taxon>
        <taxon>Agaricomycetes</taxon>
        <taxon>Polyporales</taxon>
        <taxon>Phanerochaetaceae</taxon>
        <taxon>Phanerochaete</taxon>
    </lineage>
</organism>
<reference evidence="1 2" key="1">
    <citation type="submission" date="2021-08" db="EMBL/GenBank/DDBJ databases">
        <title>Draft Genome Sequence of Phanerochaete sordida strain YK-624.</title>
        <authorList>
            <person name="Mori T."/>
            <person name="Dohra H."/>
            <person name="Suzuki T."/>
            <person name="Kawagishi H."/>
            <person name="Hirai H."/>
        </authorList>
    </citation>
    <scope>NUCLEOTIDE SEQUENCE [LARGE SCALE GENOMIC DNA]</scope>
    <source>
        <strain evidence="1 2">YK-624</strain>
    </source>
</reference>
<dbReference type="EMBL" id="BPQB01000067">
    <property type="protein sequence ID" value="GJE97103.1"/>
    <property type="molecule type" value="Genomic_DNA"/>
</dbReference>
<accession>A0A9P3GLF7</accession>
<evidence type="ECO:0000313" key="1">
    <source>
        <dbReference type="EMBL" id="GJE97103.1"/>
    </source>
</evidence>
<proteinExistence type="predicted"/>
<dbReference type="AlphaFoldDB" id="A0A9P3GLF7"/>
<name>A0A9P3GLF7_9APHY</name>
<comment type="caution">
    <text evidence="1">The sequence shown here is derived from an EMBL/GenBank/DDBJ whole genome shotgun (WGS) entry which is preliminary data.</text>
</comment>
<protein>
    <submittedName>
        <fullName evidence="1">Uncharacterized protein</fullName>
    </submittedName>
</protein>
<dbReference type="Proteomes" id="UP000703269">
    <property type="component" value="Unassembled WGS sequence"/>
</dbReference>